<sequence>MLQAAKSLLDCGTAPVTLSTLHAPYLRLTGGAGMERHHEKTAKPRRMLGPRALSYSFNIGDRLTEKYLSCMSSLVKFFQKGVEGCREPPNKSGFPEFSRAQTPTGARARKRSRGGLAGEIIRLYKLSKSLELRSGRVPLPLTHTPVLWLTLLEPHVQQKGQVPQGASFIAPRIWEGLRSWSGPQFKSAFLSFRVSSRLVSPCFLYVPQTSSSSFSARP</sequence>
<feature type="region of interest" description="Disordered" evidence="1">
    <location>
        <begin position="89"/>
        <end position="111"/>
    </location>
</feature>
<proteinExistence type="predicted"/>
<comment type="caution">
    <text evidence="2">The sequence shown here is derived from an EMBL/GenBank/DDBJ whole genome shotgun (WGS) entry which is preliminary data.</text>
</comment>
<protein>
    <submittedName>
        <fullName evidence="2">Uncharacterized protein</fullName>
    </submittedName>
</protein>
<reference evidence="2" key="1">
    <citation type="submission" date="2023-08" db="EMBL/GenBank/DDBJ databases">
        <title>Pelteobagrus vachellii genome.</title>
        <authorList>
            <person name="Liu H."/>
        </authorList>
    </citation>
    <scope>NUCLEOTIDE SEQUENCE</scope>
    <source>
        <strain evidence="2">PRFRI_2022a</strain>
        <tissue evidence="2">Muscle</tissue>
    </source>
</reference>
<dbReference type="AlphaFoldDB" id="A0AA88NLW4"/>
<keyword evidence="3" id="KW-1185">Reference proteome</keyword>
<name>A0AA88NLW4_TACVA</name>
<accession>A0AA88NLW4</accession>
<organism evidence="2 3">
    <name type="scientific">Tachysurus vachellii</name>
    <name type="common">Darkbarbel catfish</name>
    <name type="synonym">Pelteobagrus vachellii</name>
    <dbReference type="NCBI Taxonomy" id="175792"/>
    <lineage>
        <taxon>Eukaryota</taxon>
        <taxon>Metazoa</taxon>
        <taxon>Chordata</taxon>
        <taxon>Craniata</taxon>
        <taxon>Vertebrata</taxon>
        <taxon>Euteleostomi</taxon>
        <taxon>Actinopterygii</taxon>
        <taxon>Neopterygii</taxon>
        <taxon>Teleostei</taxon>
        <taxon>Ostariophysi</taxon>
        <taxon>Siluriformes</taxon>
        <taxon>Bagridae</taxon>
        <taxon>Tachysurus</taxon>
    </lineage>
</organism>
<evidence type="ECO:0000256" key="1">
    <source>
        <dbReference type="SAM" id="MobiDB-lite"/>
    </source>
</evidence>
<gene>
    <name evidence="2" type="ORF">Q7C36_004295</name>
</gene>
<evidence type="ECO:0000313" key="3">
    <source>
        <dbReference type="Proteomes" id="UP001187315"/>
    </source>
</evidence>
<dbReference type="EMBL" id="JAVHJS010000004">
    <property type="protein sequence ID" value="KAK2860129.1"/>
    <property type="molecule type" value="Genomic_DNA"/>
</dbReference>
<dbReference type="Proteomes" id="UP001187315">
    <property type="component" value="Unassembled WGS sequence"/>
</dbReference>
<evidence type="ECO:0000313" key="2">
    <source>
        <dbReference type="EMBL" id="KAK2860129.1"/>
    </source>
</evidence>